<dbReference type="InterPro" id="IPR036249">
    <property type="entry name" value="Thioredoxin-like_sf"/>
</dbReference>
<reference evidence="5" key="2">
    <citation type="journal article" date="2023" name="IMA Fungus">
        <title>Comparative genomic study of the Penicillium genus elucidates a diverse pangenome and 15 lateral gene transfer events.</title>
        <authorList>
            <person name="Petersen C."/>
            <person name="Sorensen T."/>
            <person name="Nielsen M.R."/>
            <person name="Sondergaard T.E."/>
            <person name="Sorensen J.L."/>
            <person name="Fitzpatrick D.A."/>
            <person name="Frisvad J.C."/>
            <person name="Nielsen K.L."/>
        </authorList>
    </citation>
    <scope>NUCLEOTIDE SEQUENCE</scope>
    <source>
        <strain evidence="5">IBT 20477</strain>
    </source>
</reference>
<dbReference type="GO" id="GO:0000324">
    <property type="term" value="C:fungal-type vacuole"/>
    <property type="evidence" value="ECO:0007669"/>
    <property type="project" value="TreeGrafter"/>
</dbReference>
<dbReference type="AlphaFoldDB" id="A0A9W9IX12"/>
<dbReference type="CDD" id="cd03419">
    <property type="entry name" value="GRX_GRXh_1_2_like"/>
    <property type="match status" value="1"/>
</dbReference>
<evidence type="ECO:0000313" key="5">
    <source>
        <dbReference type="EMBL" id="KAJ5186629.1"/>
    </source>
</evidence>
<organism evidence="5 6">
    <name type="scientific">Penicillium cf. viridicatum</name>
    <dbReference type="NCBI Taxonomy" id="2972119"/>
    <lineage>
        <taxon>Eukaryota</taxon>
        <taxon>Fungi</taxon>
        <taxon>Dikarya</taxon>
        <taxon>Ascomycota</taxon>
        <taxon>Pezizomycotina</taxon>
        <taxon>Eurotiomycetes</taxon>
        <taxon>Eurotiomycetidae</taxon>
        <taxon>Eurotiales</taxon>
        <taxon>Aspergillaceae</taxon>
        <taxon>Penicillium</taxon>
    </lineage>
</organism>
<protein>
    <recommendedName>
        <fullName evidence="4">Glutaredoxin domain-containing protein</fullName>
    </recommendedName>
</protein>
<feature type="transmembrane region" description="Helical" evidence="3">
    <location>
        <begin position="7"/>
        <end position="26"/>
    </location>
</feature>
<dbReference type="InterPro" id="IPR011899">
    <property type="entry name" value="Glutaredoxin_euk/vir"/>
</dbReference>
<comment type="caution">
    <text evidence="5">The sequence shown here is derived from an EMBL/GenBank/DDBJ whole genome shotgun (WGS) entry which is preliminary data.</text>
</comment>
<feature type="compositionally biased region" description="Basic and acidic residues" evidence="2">
    <location>
        <begin position="129"/>
        <end position="156"/>
    </location>
</feature>
<keyword evidence="3" id="KW-0812">Transmembrane</keyword>
<dbReference type="GO" id="GO:0005796">
    <property type="term" value="C:Golgi lumen"/>
    <property type="evidence" value="ECO:0007669"/>
    <property type="project" value="TreeGrafter"/>
</dbReference>
<dbReference type="GO" id="GO:0034599">
    <property type="term" value="P:cellular response to oxidative stress"/>
    <property type="evidence" value="ECO:0007669"/>
    <property type="project" value="TreeGrafter"/>
</dbReference>
<feature type="region of interest" description="Disordered" evidence="2">
    <location>
        <begin position="94"/>
        <end position="157"/>
    </location>
</feature>
<dbReference type="EMBL" id="JAPQKQ010000008">
    <property type="protein sequence ID" value="KAJ5186629.1"/>
    <property type="molecule type" value="Genomic_DNA"/>
</dbReference>
<dbReference type="Pfam" id="PF00462">
    <property type="entry name" value="Glutaredoxin"/>
    <property type="match status" value="1"/>
</dbReference>
<dbReference type="PANTHER" id="PTHR45694:SF5">
    <property type="entry name" value="GLUTAREDOXIN 2"/>
    <property type="match status" value="1"/>
</dbReference>
<dbReference type="InterPro" id="IPR014025">
    <property type="entry name" value="Glutaredoxin_subgr"/>
</dbReference>
<sequence length="274" mass="30202">MPSSQRRLRLIVVAVIAILFMVFYYTGDASKIQNQKFYRSTLDAMKAKEQAKQAKAQEKIQHPVHAPGQNGAAGAGAGAGDKVPIAEVEKAAVPPATWNEDTEEIPIAGRTKMTVPKKGSQDTPSEVQSEIKSEEEKEREEKVKREREEKERKEAEATTELNAIIKRAPVIVFSKSYCPYSKKAKLILLEHYSIEPKPFVVELDKHPLGPYLQALLAQSTGRRTVPNVLVSGKSIGGGDDIAALDQSDELASTLRQMGGKWIVDVSHQEVEKSL</sequence>
<name>A0A9W9IX12_9EURO</name>
<dbReference type="NCBIfam" id="TIGR02180">
    <property type="entry name" value="GRX_euk"/>
    <property type="match status" value="1"/>
</dbReference>
<dbReference type="GO" id="GO:0004362">
    <property type="term" value="F:glutathione-disulfide reductase (NADPH) activity"/>
    <property type="evidence" value="ECO:0007669"/>
    <property type="project" value="UniProtKB-ARBA"/>
</dbReference>
<accession>A0A9W9IX12</accession>
<dbReference type="PRINTS" id="PR00160">
    <property type="entry name" value="GLUTAREDOXIN"/>
</dbReference>
<dbReference type="Proteomes" id="UP001150942">
    <property type="component" value="Unassembled WGS sequence"/>
</dbReference>
<dbReference type="FunFam" id="3.40.30.10:FF:000093">
    <property type="entry name" value="Glutaredoxin 2"/>
    <property type="match status" value="1"/>
</dbReference>
<keyword evidence="3" id="KW-1133">Transmembrane helix</keyword>
<evidence type="ECO:0000256" key="1">
    <source>
        <dbReference type="ARBA" id="ARBA00009630"/>
    </source>
</evidence>
<keyword evidence="3" id="KW-0472">Membrane</keyword>
<dbReference type="SUPFAM" id="SSF52833">
    <property type="entry name" value="Thioredoxin-like"/>
    <property type="match status" value="1"/>
</dbReference>
<reference evidence="5" key="1">
    <citation type="submission" date="2022-11" db="EMBL/GenBank/DDBJ databases">
        <authorList>
            <person name="Petersen C."/>
        </authorList>
    </citation>
    <scope>NUCLEOTIDE SEQUENCE</scope>
    <source>
        <strain evidence="5">IBT 20477</strain>
    </source>
</reference>
<evidence type="ECO:0000256" key="3">
    <source>
        <dbReference type="SAM" id="Phobius"/>
    </source>
</evidence>
<dbReference type="OrthoDB" id="423313at2759"/>
<evidence type="ECO:0000259" key="4">
    <source>
        <dbReference type="Pfam" id="PF00462"/>
    </source>
</evidence>
<dbReference type="PANTHER" id="PTHR45694">
    <property type="entry name" value="GLUTAREDOXIN 2"/>
    <property type="match status" value="1"/>
</dbReference>
<gene>
    <name evidence="5" type="ORF">N7449_011393</name>
</gene>
<dbReference type="GO" id="GO:0005801">
    <property type="term" value="C:cis-Golgi network"/>
    <property type="evidence" value="ECO:0007669"/>
    <property type="project" value="UniProtKB-ARBA"/>
</dbReference>
<evidence type="ECO:0000256" key="2">
    <source>
        <dbReference type="SAM" id="MobiDB-lite"/>
    </source>
</evidence>
<proteinExistence type="inferred from homology"/>
<feature type="domain" description="Glutaredoxin" evidence="4">
    <location>
        <begin position="170"/>
        <end position="235"/>
    </location>
</feature>
<evidence type="ECO:0000313" key="6">
    <source>
        <dbReference type="Proteomes" id="UP001150942"/>
    </source>
</evidence>
<dbReference type="PROSITE" id="PS51354">
    <property type="entry name" value="GLUTAREDOXIN_2"/>
    <property type="match status" value="1"/>
</dbReference>
<dbReference type="Gene3D" id="3.40.30.10">
    <property type="entry name" value="Glutaredoxin"/>
    <property type="match status" value="1"/>
</dbReference>
<dbReference type="InterPro" id="IPR002109">
    <property type="entry name" value="Glutaredoxin"/>
</dbReference>
<keyword evidence="6" id="KW-1185">Reference proteome</keyword>
<comment type="similarity">
    <text evidence="1">Belongs to the glutaredoxin family. Monothiol subfamily.</text>
</comment>